<evidence type="ECO:0000313" key="2">
    <source>
        <dbReference type="Proteomes" id="UP000177025"/>
    </source>
</evidence>
<evidence type="ECO:0000313" key="1">
    <source>
        <dbReference type="EMBL" id="OGC42574.1"/>
    </source>
</evidence>
<accession>A0A1F4UC92</accession>
<sequence>MRCEKESKDKEDYQSESQEKEEVAFLKKRRGALPPFSAFKSAMSYTFSELPAINIDSILGLIIIINGSGRF</sequence>
<protein>
    <submittedName>
        <fullName evidence="1">Uncharacterized protein</fullName>
    </submittedName>
</protein>
<comment type="caution">
    <text evidence="1">The sequence shown here is derived from an EMBL/GenBank/DDBJ whole genome shotgun (WGS) entry which is preliminary data.</text>
</comment>
<proteinExistence type="predicted"/>
<dbReference type="AlphaFoldDB" id="A0A1F4UC92"/>
<gene>
    <name evidence="1" type="ORF">A2Y85_04155</name>
</gene>
<name>A0A1F4UC92_UNCW3</name>
<organism evidence="1 2">
    <name type="scientific">candidate division WOR-3 bacterium RBG_13_43_14</name>
    <dbReference type="NCBI Taxonomy" id="1802590"/>
    <lineage>
        <taxon>Bacteria</taxon>
        <taxon>Bacteria division WOR-3</taxon>
    </lineage>
</organism>
<dbReference type="EMBL" id="MEUM01000060">
    <property type="protein sequence ID" value="OGC42574.1"/>
    <property type="molecule type" value="Genomic_DNA"/>
</dbReference>
<reference evidence="1 2" key="1">
    <citation type="journal article" date="2016" name="Nat. Commun.">
        <title>Thousands of microbial genomes shed light on interconnected biogeochemical processes in an aquifer system.</title>
        <authorList>
            <person name="Anantharaman K."/>
            <person name="Brown C.T."/>
            <person name="Hug L.A."/>
            <person name="Sharon I."/>
            <person name="Castelle C.J."/>
            <person name="Probst A.J."/>
            <person name="Thomas B.C."/>
            <person name="Singh A."/>
            <person name="Wilkins M.J."/>
            <person name="Karaoz U."/>
            <person name="Brodie E.L."/>
            <person name="Williams K.H."/>
            <person name="Hubbard S.S."/>
            <person name="Banfield J.F."/>
        </authorList>
    </citation>
    <scope>NUCLEOTIDE SEQUENCE [LARGE SCALE GENOMIC DNA]</scope>
</reference>
<dbReference type="Proteomes" id="UP000177025">
    <property type="component" value="Unassembled WGS sequence"/>
</dbReference>